<evidence type="ECO:0000256" key="5">
    <source>
        <dbReference type="ARBA" id="ARBA00022729"/>
    </source>
</evidence>
<dbReference type="SMART" id="SM00241">
    <property type="entry name" value="ZP"/>
    <property type="match status" value="1"/>
</dbReference>
<evidence type="ECO:0000256" key="2">
    <source>
        <dbReference type="ARBA" id="ARBA00022460"/>
    </source>
</evidence>
<accession>A0A9P0APW2</accession>
<keyword evidence="3" id="KW-1003">Cell membrane</keyword>
<dbReference type="PANTHER" id="PTHR22907">
    <property type="entry name" value="GH04558P"/>
    <property type="match status" value="1"/>
</dbReference>
<feature type="transmembrane region" description="Helical" evidence="9">
    <location>
        <begin position="348"/>
        <end position="371"/>
    </location>
</feature>
<evidence type="ECO:0000313" key="13">
    <source>
        <dbReference type="Proteomes" id="UP001152759"/>
    </source>
</evidence>
<evidence type="ECO:0000313" key="12">
    <source>
        <dbReference type="EMBL" id="CAH0396134.1"/>
    </source>
</evidence>
<sequence>MDSSLLTPFLAVALLLTLSSAALYDPALTSSDSQIAPDVRVDCSGNEISVAIDTASPLFNGMIYPKGLSKNSSCMAEFYDNQSPVVYKLPLRSCNTMSTQLDDGSVEYFNTIVVQPHRKLVTNQGRGFHIRCRYQIRDKTISNDVNVNTLEPTMLHATAPMPGSAMKIFYGDPTGKEVAENVKIGDPLTLVVSIDAQEAFGLRVTDCLVRDGLGWGEQKLVDKDGCPVDPEIMGPFKYSPNMTTASVTFQAHKFPYTASVYYQCNVQLCVKTDGSCDQVPDCSRPRGMRQRREDNGKEEQGRITPIEVYSGLYVNEATDLGKSDQYDLTVEADPLDDPYNICVSQRSFAIGIAIAGLVLMLLTVLAVLILLTRKRSHKDISTTGSSIYSGPYTNTAYSRSS</sequence>
<reference evidence="12" key="1">
    <citation type="submission" date="2021-12" db="EMBL/GenBank/DDBJ databases">
        <authorList>
            <person name="King R."/>
        </authorList>
    </citation>
    <scope>NUCLEOTIDE SEQUENCE</scope>
</reference>
<evidence type="ECO:0000256" key="6">
    <source>
        <dbReference type="ARBA" id="ARBA00022989"/>
    </source>
</evidence>
<protein>
    <recommendedName>
        <fullName evidence="11">ZP domain-containing protein</fullName>
    </recommendedName>
</protein>
<evidence type="ECO:0000256" key="3">
    <source>
        <dbReference type="ARBA" id="ARBA00022475"/>
    </source>
</evidence>
<evidence type="ECO:0000256" key="1">
    <source>
        <dbReference type="ARBA" id="ARBA00004251"/>
    </source>
</evidence>
<comment type="subcellular location">
    <subcellularLocation>
        <location evidence="1">Cell membrane</location>
        <topology evidence="1">Single-pass type I membrane protein</topology>
    </subcellularLocation>
</comment>
<evidence type="ECO:0000256" key="9">
    <source>
        <dbReference type="SAM" id="Phobius"/>
    </source>
</evidence>
<gene>
    <name evidence="12" type="ORF">BEMITA_LOCUS14239</name>
</gene>
<feature type="chain" id="PRO_5040169743" description="ZP domain-containing protein" evidence="10">
    <location>
        <begin position="22"/>
        <end position="401"/>
    </location>
</feature>
<dbReference type="PROSITE" id="PS51034">
    <property type="entry name" value="ZP_2"/>
    <property type="match status" value="1"/>
</dbReference>
<organism evidence="12 13">
    <name type="scientific">Bemisia tabaci</name>
    <name type="common">Sweetpotato whitefly</name>
    <name type="synonym">Aleurodes tabaci</name>
    <dbReference type="NCBI Taxonomy" id="7038"/>
    <lineage>
        <taxon>Eukaryota</taxon>
        <taxon>Metazoa</taxon>
        <taxon>Ecdysozoa</taxon>
        <taxon>Arthropoda</taxon>
        <taxon>Hexapoda</taxon>
        <taxon>Insecta</taxon>
        <taxon>Pterygota</taxon>
        <taxon>Neoptera</taxon>
        <taxon>Paraneoptera</taxon>
        <taxon>Hemiptera</taxon>
        <taxon>Sternorrhyncha</taxon>
        <taxon>Aleyrodoidea</taxon>
        <taxon>Aleyrodidae</taxon>
        <taxon>Aleyrodinae</taxon>
        <taxon>Bemisia</taxon>
    </lineage>
</organism>
<dbReference type="AlphaFoldDB" id="A0A9P0APW2"/>
<keyword evidence="4 9" id="KW-0812">Transmembrane</keyword>
<dbReference type="Gene3D" id="2.60.40.3210">
    <property type="entry name" value="Zona pellucida, ZP-N domain"/>
    <property type="match status" value="1"/>
</dbReference>
<evidence type="ECO:0000256" key="10">
    <source>
        <dbReference type="SAM" id="SignalP"/>
    </source>
</evidence>
<dbReference type="InterPro" id="IPR042235">
    <property type="entry name" value="ZP-C_dom"/>
</dbReference>
<evidence type="ECO:0000256" key="7">
    <source>
        <dbReference type="ARBA" id="ARBA00023136"/>
    </source>
</evidence>
<keyword evidence="2" id="KW-0193">Cuticle</keyword>
<dbReference type="InterPro" id="IPR057475">
    <property type="entry name" value="CUT_C"/>
</dbReference>
<dbReference type="GO" id="GO:0005886">
    <property type="term" value="C:plasma membrane"/>
    <property type="evidence" value="ECO:0007669"/>
    <property type="project" value="UniProtKB-SubCell"/>
</dbReference>
<keyword evidence="13" id="KW-1185">Reference proteome</keyword>
<evidence type="ECO:0000256" key="8">
    <source>
        <dbReference type="SAM" id="MobiDB-lite"/>
    </source>
</evidence>
<feature type="domain" description="ZP" evidence="11">
    <location>
        <begin position="42"/>
        <end position="289"/>
    </location>
</feature>
<dbReference type="Pfam" id="PF25057">
    <property type="entry name" value="CUT_N"/>
    <property type="match status" value="1"/>
</dbReference>
<evidence type="ECO:0000259" key="11">
    <source>
        <dbReference type="PROSITE" id="PS51034"/>
    </source>
</evidence>
<keyword evidence="5 10" id="KW-0732">Signal</keyword>
<dbReference type="InterPro" id="IPR001507">
    <property type="entry name" value="ZP_dom"/>
</dbReference>
<dbReference type="Proteomes" id="UP001152759">
    <property type="component" value="Chromosome 9"/>
</dbReference>
<dbReference type="EMBL" id="OU963870">
    <property type="protein sequence ID" value="CAH0396134.1"/>
    <property type="molecule type" value="Genomic_DNA"/>
</dbReference>
<dbReference type="GO" id="GO:0042302">
    <property type="term" value="F:structural constituent of cuticle"/>
    <property type="evidence" value="ECO:0007669"/>
    <property type="project" value="UniProtKB-KW"/>
</dbReference>
<dbReference type="Pfam" id="PF25301">
    <property type="entry name" value="CUT_C"/>
    <property type="match status" value="1"/>
</dbReference>
<dbReference type="InterPro" id="IPR051962">
    <property type="entry name" value="Cuticlin"/>
</dbReference>
<dbReference type="KEGG" id="btab:109043852"/>
<dbReference type="Gene3D" id="2.60.40.4100">
    <property type="entry name" value="Zona pellucida, ZP-C domain"/>
    <property type="match status" value="1"/>
</dbReference>
<dbReference type="InterPro" id="IPR056953">
    <property type="entry name" value="CUT_N"/>
</dbReference>
<dbReference type="PANTHER" id="PTHR22907:SF54">
    <property type="entry name" value="GH04558P"/>
    <property type="match status" value="1"/>
</dbReference>
<feature type="region of interest" description="Disordered" evidence="8">
    <location>
        <begin position="280"/>
        <end position="299"/>
    </location>
</feature>
<feature type="compositionally biased region" description="Basic and acidic residues" evidence="8">
    <location>
        <begin position="290"/>
        <end position="299"/>
    </location>
</feature>
<keyword evidence="7 9" id="KW-0472">Membrane</keyword>
<feature type="signal peptide" evidence="10">
    <location>
        <begin position="1"/>
        <end position="21"/>
    </location>
</feature>
<keyword evidence="6 9" id="KW-1133">Transmembrane helix</keyword>
<name>A0A9P0APW2_BEMTA</name>
<evidence type="ECO:0000256" key="4">
    <source>
        <dbReference type="ARBA" id="ARBA00022692"/>
    </source>
</evidence>
<proteinExistence type="predicted"/>